<proteinExistence type="predicted"/>
<sequence>MQMKGTPHTRYGEVTDVDEGEILKVHAGTVLQGEAIRIIAAKIRDRTTTKDLILFRGVKAYPTKIVAEYTVHQGQALAYSREMEKGSAMAEVGLKKQRNDAGKRKL</sequence>
<evidence type="ECO:0000313" key="1">
    <source>
        <dbReference type="EMBL" id="QJH99772.1"/>
    </source>
</evidence>
<dbReference type="AlphaFoldDB" id="A0A6M3XPS8"/>
<gene>
    <name evidence="1" type="ORF">TM448B01667_0021</name>
</gene>
<accession>A0A6M3XPS8</accession>
<reference evidence="1" key="1">
    <citation type="submission" date="2020-03" db="EMBL/GenBank/DDBJ databases">
        <title>The deep terrestrial virosphere.</title>
        <authorList>
            <person name="Holmfeldt K."/>
            <person name="Nilsson E."/>
            <person name="Simone D."/>
            <person name="Lopez-Fernandez M."/>
            <person name="Wu X."/>
            <person name="de Brujin I."/>
            <person name="Lundin D."/>
            <person name="Andersson A."/>
            <person name="Bertilsson S."/>
            <person name="Dopson M."/>
        </authorList>
    </citation>
    <scope>NUCLEOTIDE SEQUENCE</scope>
    <source>
        <strain evidence="1">TM448B01667</strain>
    </source>
</reference>
<name>A0A6M3XPS8_9ZZZZ</name>
<organism evidence="1">
    <name type="scientific">viral metagenome</name>
    <dbReference type="NCBI Taxonomy" id="1070528"/>
    <lineage>
        <taxon>unclassified sequences</taxon>
        <taxon>metagenomes</taxon>
        <taxon>organismal metagenomes</taxon>
    </lineage>
</organism>
<protein>
    <submittedName>
        <fullName evidence="1">Uncharacterized protein</fullName>
    </submittedName>
</protein>
<dbReference type="EMBL" id="MT144807">
    <property type="protein sequence ID" value="QJH99772.1"/>
    <property type="molecule type" value="Genomic_DNA"/>
</dbReference>